<sequence length="175" mass="17969">MNARMAVLAFGVACAVLTAGCGNADREPEVASVSGSSSAAPPAGGQDEFTKCMKENGVDLELGGTPDEEGRGSTQGSASPADQRAQREALEKCRAHLPDGGAPKPPGEEALRQARDFAKCMREKGVDYPDPDPNKGGGEGVTPLPEGLDVDDPATREKMADCSRQTGGVVSGSPR</sequence>
<feature type="signal peptide" evidence="2">
    <location>
        <begin position="1"/>
        <end position="24"/>
    </location>
</feature>
<feature type="chain" id="PRO_5045075242" description="Secreted protein" evidence="2">
    <location>
        <begin position="25"/>
        <end position="175"/>
    </location>
</feature>
<keyword evidence="4" id="KW-1185">Reference proteome</keyword>
<feature type="compositionally biased region" description="Basic and acidic residues" evidence="1">
    <location>
        <begin position="106"/>
        <end position="127"/>
    </location>
</feature>
<gene>
    <name evidence="3" type="ORF">GCM10010492_55850</name>
</gene>
<evidence type="ECO:0000313" key="4">
    <source>
        <dbReference type="Proteomes" id="UP001500416"/>
    </source>
</evidence>
<evidence type="ECO:0000256" key="2">
    <source>
        <dbReference type="SAM" id="SignalP"/>
    </source>
</evidence>
<feature type="compositionally biased region" description="Basic and acidic residues" evidence="1">
    <location>
        <begin position="48"/>
        <end position="57"/>
    </location>
</feature>
<feature type="compositionally biased region" description="Low complexity" evidence="1">
    <location>
        <begin position="30"/>
        <end position="45"/>
    </location>
</feature>
<dbReference type="Proteomes" id="UP001500416">
    <property type="component" value="Unassembled WGS sequence"/>
</dbReference>
<reference evidence="3 4" key="1">
    <citation type="journal article" date="2019" name="Int. J. Syst. Evol. Microbiol.">
        <title>The Global Catalogue of Microorganisms (GCM) 10K type strain sequencing project: providing services to taxonomists for standard genome sequencing and annotation.</title>
        <authorList>
            <consortium name="The Broad Institute Genomics Platform"/>
            <consortium name="The Broad Institute Genome Sequencing Center for Infectious Disease"/>
            <person name="Wu L."/>
            <person name="Ma J."/>
        </authorList>
    </citation>
    <scope>NUCLEOTIDE SEQUENCE [LARGE SCALE GENOMIC DNA]</scope>
    <source>
        <strain evidence="3 4">JCM 3380</strain>
    </source>
</reference>
<feature type="region of interest" description="Disordered" evidence="1">
    <location>
        <begin position="25"/>
        <end position="175"/>
    </location>
</feature>
<feature type="compositionally biased region" description="Polar residues" evidence="1">
    <location>
        <begin position="163"/>
        <end position="175"/>
    </location>
</feature>
<dbReference type="EMBL" id="BAAABU010000016">
    <property type="protein sequence ID" value="GAA0248755.1"/>
    <property type="molecule type" value="Genomic_DNA"/>
</dbReference>
<organism evidence="3 4">
    <name type="scientific">Saccharothrix mutabilis subsp. mutabilis</name>
    <dbReference type="NCBI Taxonomy" id="66855"/>
    <lineage>
        <taxon>Bacteria</taxon>
        <taxon>Bacillati</taxon>
        <taxon>Actinomycetota</taxon>
        <taxon>Actinomycetes</taxon>
        <taxon>Pseudonocardiales</taxon>
        <taxon>Pseudonocardiaceae</taxon>
        <taxon>Saccharothrix</taxon>
    </lineage>
</organism>
<accession>A0ABN0UFF1</accession>
<dbReference type="PROSITE" id="PS51257">
    <property type="entry name" value="PROKAR_LIPOPROTEIN"/>
    <property type="match status" value="1"/>
</dbReference>
<feature type="compositionally biased region" description="Basic and acidic residues" evidence="1">
    <location>
        <begin position="84"/>
        <end position="97"/>
    </location>
</feature>
<evidence type="ECO:0008006" key="5">
    <source>
        <dbReference type="Google" id="ProtNLM"/>
    </source>
</evidence>
<evidence type="ECO:0000256" key="1">
    <source>
        <dbReference type="SAM" id="MobiDB-lite"/>
    </source>
</evidence>
<name>A0ABN0UFF1_9PSEU</name>
<keyword evidence="2" id="KW-0732">Signal</keyword>
<protein>
    <recommendedName>
        <fullName evidence="5">Secreted protein</fullName>
    </recommendedName>
</protein>
<comment type="caution">
    <text evidence="3">The sequence shown here is derived from an EMBL/GenBank/DDBJ whole genome shotgun (WGS) entry which is preliminary data.</text>
</comment>
<evidence type="ECO:0000313" key="3">
    <source>
        <dbReference type="EMBL" id="GAA0248755.1"/>
    </source>
</evidence>
<proteinExistence type="predicted"/>